<dbReference type="InterPro" id="IPR036086">
    <property type="entry name" value="ParB/Sulfiredoxin_sf"/>
</dbReference>
<organism evidence="3 4">
    <name type="scientific">Paenibacillus terrae</name>
    <dbReference type="NCBI Taxonomy" id="159743"/>
    <lineage>
        <taxon>Bacteria</taxon>
        <taxon>Bacillati</taxon>
        <taxon>Bacillota</taxon>
        <taxon>Bacilli</taxon>
        <taxon>Bacillales</taxon>
        <taxon>Paenibacillaceae</taxon>
        <taxon>Paenibacillus</taxon>
    </lineage>
</organism>
<evidence type="ECO:0000259" key="2">
    <source>
        <dbReference type="SMART" id="SM00470"/>
    </source>
</evidence>
<dbReference type="Pfam" id="PF02195">
    <property type="entry name" value="ParB_N"/>
    <property type="match status" value="1"/>
</dbReference>
<proteinExistence type="predicted"/>
<dbReference type="InterPro" id="IPR050336">
    <property type="entry name" value="Chromosome_partition/occlusion"/>
</dbReference>
<evidence type="ECO:0000256" key="1">
    <source>
        <dbReference type="SAM" id="Coils"/>
    </source>
</evidence>
<protein>
    <recommendedName>
        <fullName evidence="2">ParB-like N-terminal domain-containing protein</fullName>
    </recommendedName>
</protein>
<dbReference type="SMART" id="SM00470">
    <property type="entry name" value="ParB"/>
    <property type="match status" value="1"/>
</dbReference>
<sequence>MKNTSKLIMADIKDVIPNPFNPRTNNAIKTEEIQRVIKEKGWEVPITCYQKGSQYIILSGHRRWYAAKRLAQKKLPVYLVEAPASIEEEQERLGSVQGGKSDWTVYEWAKHTYEMWIYWDKCSFNELARKMNRSCAFVSPRVKIFSYYPHSEIEDKLKSGKYSISGLSYLIKWLDSLSRLKPEIVEHLTTDMIRTTMLSKIEKGLVGILDLKSDLFIHQASNKQISDFLMNSNKKLSDAFLEVSKDSIKYRGKSKIKAQLHEIDNANDIIKRLSPPESAKELKKMQHMIDEYNHKLLRLKEDLRTYMNNETPL</sequence>
<evidence type="ECO:0000313" key="4">
    <source>
        <dbReference type="Proteomes" id="UP000032534"/>
    </source>
</evidence>
<gene>
    <name evidence="3" type="ORF">QD47_04415</name>
</gene>
<dbReference type="InterPro" id="IPR003115">
    <property type="entry name" value="ParB_N"/>
</dbReference>
<feature type="domain" description="ParB-like N-terminal" evidence="2">
    <location>
        <begin position="8"/>
        <end position="96"/>
    </location>
</feature>
<dbReference type="Proteomes" id="UP000032534">
    <property type="component" value="Unassembled WGS sequence"/>
</dbReference>
<dbReference type="PANTHER" id="PTHR33375">
    <property type="entry name" value="CHROMOSOME-PARTITIONING PROTEIN PARB-RELATED"/>
    <property type="match status" value="1"/>
</dbReference>
<evidence type="ECO:0000313" key="3">
    <source>
        <dbReference type="EMBL" id="KJD46760.1"/>
    </source>
</evidence>
<dbReference type="AlphaFoldDB" id="A0A0D7X5V6"/>
<keyword evidence="1" id="KW-0175">Coiled coil</keyword>
<dbReference type="RefSeq" id="WP_044644978.1">
    <property type="nucleotide sequence ID" value="NZ_JTHP01000005.1"/>
</dbReference>
<dbReference type="Gene3D" id="3.90.1530.10">
    <property type="entry name" value="Conserved hypothetical protein from pyrococcus furiosus pfu- 392566-001, ParB domain"/>
    <property type="match status" value="1"/>
</dbReference>
<dbReference type="OrthoDB" id="2575857at2"/>
<dbReference type="GO" id="GO:0005694">
    <property type="term" value="C:chromosome"/>
    <property type="evidence" value="ECO:0007669"/>
    <property type="project" value="TreeGrafter"/>
</dbReference>
<name>A0A0D7X5V6_9BACL</name>
<dbReference type="PANTHER" id="PTHR33375:SF1">
    <property type="entry name" value="CHROMOSOME-PARTITIONING PROTEIN PARB-RELATED"/>
    <property type="match status" value="1"/>
</dbReference>
<accession>A0A0D7X5V6</accession>
<keyword evidence="4" id="KW-1185">Reference proteome</keyword>
<dbReference type="EMBL" id="JTHP01000005">
    <property type="protein sequence ID" value="KJD46760.1"/>
    <property type="molecule type" value="Genomic_DNA"/>
</dbReference>
<reference evidence="3 4" key="1">
    <citation type="submission" date="2014-11" db="EMBL/GenBank/DDBJ databases">
        <title>Draft Genome Sequences of Paenibacillus polymyxa NRRL B-30509 and Paenibacillus terrae NRRL B-30644, Strains from a Poultry Environment that Produce Tridecaptin A and Paenicidins.</title>
        <authorList>
            <person name="van Belkum M.J."/>
            <person name="Lohans C.T."/>
            <person name="Vederas J.C."/>
        </authorList>
    </citation>
    <scope>NUCLEOTIDE SEQUENCE [LARGE SCALE GENOMIC DNA]</scope>
    <source>
        <strain evidence="3 4">NRRL B-30644</strain>
    </source>
</reference>
<dbReference type="SUPFAM" id="SSF110849">
    <property type="entry name" value="ParB/Sulfiredoxin"/>
    <property type="match status" value="1"/>
</dbReference>
<feature type="coiled-coil region" evidence="1">
    <location>
        <begin position="282"/>
        <end position="309"/>
    </location>
</feature>
<comment type="caution">
    <text evidence="3">The sequence shown here is derived from an EMBL/GenBank/DDBJ whole genome shotgun (WGS) entry which is preliminary data.</text>
</comment>
<dbReference type="GO" id="GO:0007059">
    <property type="term" value="P:chromosome segregation"/>
    <property type="evidence" value="ECO:0007669"/>
    <property type="project" value="TreeGrafter"/>
</dbReference>
<dbReference type="PATRIC" id="fig|159743.3.peg.950"/>